<feature type="binding site" evidence="17">
    <location>
        <position position="824"/>
    </location>
    <ligand>
        <name>Mn(2+)</name>
        <dbReference type="ChEBI" id="CHEBI:29035"/>
        <label>4</label>
    </ligand>
</feature>
<dbReference type="InterPro" id="IPR006275">
    <property type="entry name" value="CPSase_lsu"/>
</dbReference>
<feature type="binding site" evidence="17">
    <location>
        <position position="826"/>
    </location>
    <ligand>
        <name>Mn(2+)</name>
        <dbReference type="ChEBI" id="CHEBI:29035"/>
        <label>4</label>
    </ligand>
</feature>
<feature type="binding site" evidence="17">
    <location>
        <position position="243"/>
    </location>
    <ligand>
        <name>ATP</name>
        <dbReference type="ChEBI" id="CHEBI:30616"/>
        <label>1</label>
    </ligand>
</feature>
<comment type="catalytic activity">
    <reaction evidence="14 17">
        <text>hydrogencarbonate + NH4(+) + 2 ATP = carbamoyl phosphate + 2 ADP + phosphate + 2 H(+)</text>
        <dbReference type="Rhea" id="RHEA:18029"/>
        <dbReference type="ChEBI" id="CHEBI:15378"/>
        <dbReference type="ChEBI" id="CHEBI:17544"/>
        <dbReference type="ChEBI" id="CHEBI:28938"/>
        <dbReference type="ChEBI" id="CHEBI:30616"/>
        <dbReference type="ChEBI" id="CHEBI:43474"/>
        <dbReference type="ChEBI" id="CHEBI:58228"/>
        <dbReference type="ChEBI" id="CHEBI:456216"/>
        <dbReference type="EC" id="6.3.4.16"/>
    </reaction>
</comment>
<evidence type="ECO:0000256" key="16">
    <source>
        <dbReference type="ARBA" id="ARBA00060037"/>
    </source>
</evidence>
<dbReference type="EC" id="6.3.4.16" evidence="17"/>
<feature type="binding site" evidence="17">
    <location>
        <position position="770"/>
    </location>
    <ligand>
        <name>ATP</name>
        <dbReference type="ChEBI" id="CHEBI:30616"/>
        <label>2</label>
    </ligand>
</feature>
<dbReference type="KEGG" id="rue:DT065_05060"/>
<dbReference type="SMART" id="SM01096">
    <property type="entry name" value="CPSase_L_D3"/>
    <property type="match status" value="1"/>
</dbReference>
<evidence type="ECO:0000256" key="15">
    <source>
        <dbReference type="ARBA" id="ARBA00048816"/>
    </source>
</evidence>
<dbReference type="Gene3D" id="3.40.50.20">
    <property type="match status" value="2"/>
</dbReference>
<dbReference type="Gene3D" id="3.30.1490.20">
    <property type="entry name" value="ATP-grasp fold, A domain"/>
    <property type="match status" value="1"/>
</dbReference>
<dbReference type="PRINTS" id="PR00098">
    <property type="entry name" value="CPSASE"/>
</dbReference>
<feature type="domain" description="ATP-grasp" evidence="18">
    <location>
        <begin position="133"/>
        <end position="327"/>
    </location>
</feature>
<dbReference type="SUPFAM" id="SSF52335">
    <property type="entry name" value="Methylglyoxal synthase-like"/>
    <property type="match status" value="1"/>
</dbReference>
<feature type="region of interest" description="Allosteric domain" evidence="17">
    <location>
        <begin position="922"/>
        <end position="1064"/>
    </location>
</feature>
<feature type="domain" description="MGS-like" evidence="19">
    <location>
        <begin position="922"/>
        <end position="1064"/>
    </location>
</feature>
<dbReference type="Gene3D" id="1.10.1030.10">
    <property type="entry name" value="Carbamoyl-phosphate synthetase, large subunit oligomerisation domain"/>
    <property type="match status" value="1"/>
</dbReference>
<dbReference type="PANTHER" id="PTHR11405">
    <property type="entry name" value="CARBAMOYLTRANSFERASE FAMILY MEMBER"/>
    <property type="match status" value="1"/>
</dbReference>
<reference evidence="20 21" key="1">
    <citation type="journal article" date="2018" name="J. Microbiol.">
        <title>Salicibibacter kimchii gen. nov., sp. nov., a moderately halophilic and alkalitolerant bacterium in the family Bacillaceae, isolated from kimchi.</title>
        <authorList>
            <person name="Jang J.Y."/>
            <person name="Oh Y.J."/>
            <person name="Lim S.K."/>
            <person name="Park H.K."/>
            <person name="Lee C."/>
            <person name="Kim J.Y."/>
            <person name="Lee M.A."/>
            <person name="Choi H.J."/>
        </authorList>
    </citation>
    <scope>NUCLEOTIDE SEQUENCE [LARGE SCALE GENOMIC DNA]</scope>
    <source>
        <strain evidence="20 21">NKC1-1</strain>
    </source>
</reference>
<feature type="binding site" evidence="17">
    <location>
        <position position="298"/>
    </location>
    <ligand>
        <name>Mn(2+)</name>
        <dbReference type="ChEBI" id="CHEBI:29035"/>
        <label>2</label>
    </ligand>
</feature>
<feature type="binding site" evidence="17">
    <location>
        <position position="208"/>
    </location>
    <ligand>
        <name>ATP</name>
        <dbReference type="ChEBI" id="CHEBI:30616"/>
        <label>1</label>
    </ligand>
</feature>
<keyword evidence="10 17" id="KW-0067">ATP-binding</keyword>
<comment type="similarity">
    <text evidence="3 17">Belongs to the CarB family.</text>
</comment>
<feature type="binding site" evidence="17">
    <location>
        <position position="824"/>
    </location>
    <ligand>
        <name>Mn(2+)</name>
        <dbReference type="ChEBI" id="CHEBI:29035"/>
        <label>3</label>
    </ligand>
</feature>
<dbReference type="GO" id="GO:0004088">
    <property type="term" value="F:carbamoyl-phosphate synthase (glutamine-hydrolyzing) activity"/>
    <property type="evidence" value="ECO:0007669"/>
    <property type="project" value="UniProtKB-UniRule"/>
</dbReference>
<feature type="binding site" evidence="17">
    <location>
        <position position="298"/>
    </location>
    <ligand>
        <name>Mg(2+)</name>
        <dbReference type="ChEBI" id="CHEBI:18420"/>
        <label>2</label>
    </ligand>
</feature>
<dbReference type="Proteomes" id="UP000252100">
    <property type="component" value="Chromosome"/>
</dbReference>
<dbReference type="FunFam" id="3.40.50.20:FF:000001">
    <property type="entry name" value="Carbamoyl-phosphate synthase large chain"/>
    <property type="match status" value="2"/>
</dbReference>
<evidence type="ECO:0000259" key="18">
    <source>
        <dbReference type="PROSITE" id="PS50975"/>
    </source>
</evidence>
<dbReference type="InterPro" id="IPR005483">
    <property type="entry name" value="CPSase_dom"/>
</dbReference>
<evidence type="ECO:0000256" key="12">
    <source>
        <dbReference type="ARBA" id="ARBA00022975"/>
    </source>
</evidence>
<dbReference type="InterPro" id="IPR011761">
    <property type="entry name" value="ATP-grasp"/>
</dbReference>
<keyword evidence="9 17" id="KW-0547">Nucleotide-binding</keyword>
<dbReference type="OrthoDB" id="9804197at2"/>
<dbReference type="Gene3D" id="3.40.50.1380">
    <property type="entry name" value="Methylglyoxal synthase-like domain"/>
    <property type="match status" value="1"/>
</dbReference>
<feature type="binding site" evidence="17">
    <location>
        <position position="215"/>
    </location>
    <ligand>
        <name>ATP</name>
        <dbReference type="ChEBI" id="CHEBI:30616"/>
        <label>1</label>
    </ligand>
</feature>
<keyword evidence="11" id="KW-0460">Magnesium</keyword>
<dbReference type="FunFam" id="3.40.50.1380:FF:000011">
    <property type="entry name" value="Carbamoyl-phosphate synthase large chain"/>
    <property type="match status" value="1"/>
</dbReference>
<feature type="binding site" evidence="17">
    <location>
        <position position="241"/>
    </location>
    <ligand>
        <name>ATP</name>
        <dbReference type="ChEBI" id="CHEBI:30616"/>
        <label>1</label>
    </ligand>
</feature>
<dbReference type="InterPro" id="IPR033937">
    <property type="entry name" value="MGS_CPS_CarB"/>
</dbReference>
<evidence type="ECO:0000259" key="19">
    <source>
        <dbReference type="PROSITE" id="PS51855"/>
    </source>
</evidence>
<evidence type="ECO:0000256" key="3">
    <source>
        <dbReference type="ARBA" id="ARBA00009799"/>
    </source>
</evidence>
<dbReference type="SMART" id="SM00851">
    <property type="entry name" value="MGS"/>
    <property type="match status" value="1"/>
</dbReference>
<comment type="cofactor">
    <cofactor evidence="17">
        <name>Mg(2+)</name>
        <dbReference type="ChEBI" id="CHEBI:18420"/>
    </cofactor>
    <cofactor evidence="17">
        <name>Mn(2+)</name>
        <dbReference type="ChEBI" id="CHEBI:29035"/>
    </cofactor>
    <text evidence="17">Binds 4 Mg(2+) or Mn(2+) ions per subunit.</text>
</comment>
<dbReference type="PROSITE" id="PS50975">
    <property type="entry name" value="ATP_GRASP"/>
    <property type="match status" value="2"/>
</dbReference>
<name>A0A345BWX1_9BACI</name>
<dbReference type="FunFam" id="3.30.470.20:FF:000001">
    <property type="entry name" value="Carbamoyl-phosphate synthase large chain"/>
    <property type="match status" value="1"/>
</dbReference>
<dbReference type="InterPro" id="IPR058047">
    <property type="entry name" value="CPSase_preATP-grasp"/>
</dbReference>
<evidence type="ECO:0000256" key="10">
    <source>
        <dbReference type="ARBA" id="ARBA00022840"/>
    </source>
</evidence>
<feature type="binding site" evidence="17">
    <location>
        <position position="298"/>
    </location>
    <ligand>
        <name>Mg(2+)</name>
        <dbReference type="ChEBI" id="CHEBI:18420"/>
        <label>1</label>
    </ligand>
</feature>
<feature type="binding site" evidence="17">
    <location>
        <position position="769"/>
    </location>
    <ligand>
        <name>ATP</name>
        <dbReference type="ChEBI" id="CHEBI:30616"/>
        <label>2</label>
    </ligand>
</feature>
<dbReference type="FunFam" id="1.10.1030.10:FF:000002">
    <property type="entry name" value="Carbamoyl-phosphate synthase large chain"/>
    <property type="match status" value="1"/>
</dbReference>
<feature type="binding site" evidence="17">
    <location>
        <position position="824"/>
    </location>
    <ligand>
        <name>ATP</name>
        <dbReference type="ChEBI" id="CHEBI:30616"/>
        <label>2</label>
    </ligand>
</feature>
<evidence type="ECO:0000256" key="8">
    <source>
        <dbReference type="ARBA" id="ARBA00022737"/>
    </source>
</evidence>
<comment type="domain">
    <text evidence="17">The large subunit is composed of 2 ATP-grasp domains that are involved in binding the 2 ATP molecules needed for carbamoyl phosphate synthesis. The N-terminal ATP-grasp domain (referred to as the carboxyphosphate synthetic component) catalyzes the ATP-dependent phosphorylation of hydrogencarbonate to carboxyphosphate and the subsequent nucleophilic attack by ammonia to form a carbamate intermediate. The C-terminal ATP-grasp domain (referred to as the carbamoyl phosphate synthetic component) then catalyzes the phosphorylation of carbamate with the second ATP to form the end product carbamoyl phosphate. The reactive and unstable enzyme intermediates are sequentially channeled from one active site to the next through the interior of the protein over a distance of at least 96 A.</text>
</comment>
<feature type="binding site" evidence="17">
    <location>
        <position position="699"/>
    </location>
    <ligand>
        <name>ATP</name>
        <dbReference type="ChEBI" id="CHEBI:30616"/>
        <label>2</label>
    </ligand>
</feature>
<organism evidence="20 21">
    <name type="scientific">Salicibibacter kimchii</name>
    <dbReference type="NCBI Taxonomy" id="2099786"/>
    <lineage>
        <taxon>Bacteria</taxon>
        <taxon>Bacillati</taxon>
        <taxon>Bacillota</taxon>
        <taxon>Bacilli</taxon>
        <taxon>Bacillales</taxon>
        <taxon>Bacillaceae</taxon>
        <taxon>Salicibibacter</taxon>
    </lineage>
</organism>
<keyword evidence="4 17" id="KW-0055">Arginine biosynthesis</keyword>
<keyword evidence="7" id="KW-0479">Metal-binding</keyword>
<feature type="binding site" evidence="17">
    <location>
        <position position="300"/>
    </location>
    <ligand>
        <name>Mg(2+)</name>
        <dbReference type="ChEBI" id="CHEBI:18420"/>
        <label>2</label>
    </ligand>
</feature>
<comment type="function">
    <text evidence="17">Large subunit of the glutamine-dependent carbamoyl phosphate synthetase (CPSase). CPSase catalyzes the formation of carbamoyl phosphate from the ammonia moiety of glutamine, carbonate, and phosphate donated by ATP, constituting the first step of 2 biosynthetic pathways, one leading to arginine and/or urea and the other to pyrimidine nucleotides. The large subunit (synthetase) binds the substrates ammonia (free or transferred from glutamine from the small subunit), hydrogencarbonate and ATP and carries out an ATP-coupled ligase reaction, activating hydrogencarbonate by forming carboxy phosphate which reacts with ammonia to form carbamoyl phosphate.</text>
</comment>
<feature type="binding site" evidence="17">
    <location>
        <position position="824"/>
    </location>
    <ligand>
        <name>Mg(2+)</name>
        <dbReference type="ChEBI" id="CHEBI:18420"/>
        <label>4</label>
    </ligand>
</feature>
<dbReference type="PANTHER" id="PTHR11405:SF53">
    <property type="entry name" value="CARBAMOYL-PHOSPHATE SYNTHASE [AMMONIA], MITOCHONDRIAL"/>
    <property type="match status" value="1"/>
</dbReference>
<dbReference type="SUPFAM" id="SSF48108">
    <property type="entry name" value="Carbamoyl phosphate synthetase, large subunit connection domain"/>
    <property type="match status" value="1"/>
</dbReference>
<evidence type="ECO:0000256" key="2">
    <source>
        <dbReference type="ARBA" id="ARBA00005077"/>
    </source>
</evidence>
<feature type="binding site" evidence="17">
    <location>
        <position position="738"/>
    </location>
    <ligand>
        <name>ATP</name>
        <dbReference type="ChEBI" id="CHEBI:30616"/>
        <label>2</label>
    </ligand>
</feature>
<feature type="binding site" evidence="17">
    <location>
        <position position="826"/>
    </location>
    <ligand>
        <name>Mg(2+)</name>
        <dbReference type="ChEBI" id="CHEBI:18420"/>
        <label>4</label>
    </ligand>
</feature>
<dbReference type="RefSeq" id="WP_114371450.1">
    <property type="nucleotide sequence ID" value="NZ_CP031092.1"/>
</dbReference>
<keyword evidence="8 17" id="KW-0677">Repeat</keyword>
<comment type="pathway">
    <text evidence="17">Pyrimidine metabolism; UMP biosynthesis via de novo pathway; (S)-dihydroorotate from bicarbonate: step 1/3.</text>
</comment>
<feature type="binding site" evidence="17">
    <location>
        <position position="242"/>
    </location>
    <ligand>
        <name>ATP</name>
        <dbReference type="ChEBI" id="CHEBI:30616"/>
        <label>1</label>
    </ligand>
</feature>
<feature type="binding site" evidence="17">
    <location>
        <position position="284"/>
    </location>
    <ligand>
        <name>ATP</name>
        <dbReference type="ChEBI" id="CHEBI:30616"/>
        <label>1</label>
    </ligand>
</feature>
<keyword evidence="21" id="KW-1185">Reference proteome</keyword>
<dbReference type="InterPro" id="IPR005479">
    <property type="entry name" value="CPAse_ATP-bd"/>
</dbReference>
<dbReference type="GO" id="GO:0005524">
    <property type="term" value="F:ATP binding"/>
    <property type="evidence" value="ECO:0007669"/>
    <property type="project" value="UniProtKB-UniRule"/>
</dbReference>
<keyword evidence="6 17" id="KW-0028">Amino-acid biosynthesis</keyword>
<accession>A0A345BWX1</accession>
<dbReference type="InterPro" id="IPR011607">
    <property type="entry name" value="MGS-like_dom"/>
</dbReference>
<feature type="binding site" evidence="17">
    <location>
        <position position="284"/>
    </location>
    <ligand>
        <name>Mg(2+)</name>
        <dbReference type="ChEBI" id="CHEBI:18420"/>
        <label>1</label>
    </ligand>
</feature>
<dbReference type="UniPathway" id="UPA00068">
    <property type="reaction ID" value="UER00171"/>
</dbReference>
<evidence type="ECO:0000256" key="14">
    <source>
        <dbReference type="ARBA" id="ARBA00047359"/>
    </source>
</evidence>
<evidence type="ECO:0000256" key="1">
    <source>
        <dbReference type="ARBA" id="ARBA00001936"/>
    </source>
</evidence>
<dbReference type="InterPro" id="IPR005480">
    <property type="entry name" value="CPSase_lsu_oligo"/>
</dbReference>
<feature type="binding site" evidence="17">
    <location>
        <position position="176"/>
    </location>
    <ligand>
        <name>ATP</name>
        <dbReference type="ChEBI" id="CHEBI:30616"/>
        <label>1</label>
    </ligand>
</feature>
<dbReference type="GO" id="GO:0044205">
    <property type="term" value="P:'de novo' UMP biosynthetic process"/>
    <property type="evidence" value="ECO:0007669"/>
    <property type="project" value="UniProtKB-UniRule"/>
</dbReference>
<feature type="binding site" evidence="17">
    <location>
        <position position="284"/>
    </location>
    <ligand>
        <name>Mn(2+)</name>
        <dbReference type="ChEBI" id="CHEBI:29035"/>
        <label>1</label>
    </ligand>
</feature>
<feature type="binding site" evidence="17">
    <location>
        <position position="772"/>
    </location>
    <ligand>
        <name>ATP</name>
        <dbReference type="ChEBI" id="CHEBI:30616"/>
        <label>2</label>
    </ligand>
</feature>
<dbReference type="FunFam" id="3.30.470.20:FF:000026">
    <property type="entry name" value="Carbamoyl-phosphate synthase large chain"/>
    <property type="match status" value="1"/>
</dbReference>
<dbReference type="CDD" id="cd01424">
    <property type="entry name" value="MGS_CPS_II"/>
    <property type="match status" value="1"/>
</dbReference>
<feature type="binding site" evidence="17">
    <location>
        <position position="169"/>
    </location>
    <ligand>
        <name>ATP</name>
        <dbReference type="ChEBI" id="CHEBI:30616"/>
        <label>1</label>
    </ligand>
</feature>
<evidence type="ECO:0000256" key="9">
    <source>
        <dbReference type="ARBA" id="ARBA00022741"/>
    </source>
</evidence>
<protein>
    <recommendedName>
        <fullName evidence="17">Carbamoyl phosphate synthase large chain</fullName>
        <ecNumber evidence="17">6.3.4.16</ecNumber>
        <ecNumber evidence="17">6.3.5.5</ecNumber>
    </recommendedName>
    <alternativeName>
        <fullName evidence="17">Carbamoyl phosphate synthetase ammonia chain</fullName>
    </alternativeName>
</protein>
<comment type="function">
    <text evidence="16">Small subunit of the glutamine-dependent carbamoyl phosphate synthetase (CPSase). CPSase catalyzes the formation of carbamoyl phosphate from the ammonia moiety of glutamine, carbonate, and phosphate donated by ATP, constituting the first step of the biosynthetic pathway leading to pyrimidine nucleotides. The large subunit (synthetase) binds the substrates ammonia (free or transferred from glutamine from the small subunit), hydrogencarbonate and ATP and carries out an ATP-coupled ligase reaction, activating hydrogencarbonate by forming carboxy phosphate which reacts with ammonia to form carbamoyl phosphate.</text>
</comment>
<comment type="caution">
    <text evidence="17">Lacks conserved residue(s) required for the propagation of feature annotation.</text>
</comment>
<dbReference type="Pfam" id="PF02786">
    <property type="entry name" value="CPSase_L_D2"/>
    <property type="match status" value="2"/>
</dbReference>
<dbReference type="SUPFAM" id="SSF56059">
    <property type="entry name" value="Glutathione synthetase ATP-binding domain-like"/>
    <property type="match status" value="2"/>
</dbReference>
<comment type="subunit">
    <text evidence="17">Composed of two chains; the small (or glutamine) chain promotes the hydrolysis of glutamine to ammonia, which is used by the large (or ammonia) chain to synthesize carbamoyl phosphate. Tetramer of heterodimers (alpha,beta)4.</text>
</comment>
<dbReference type="Pfam" id="PF25596">
    <property type="entry name" value="CPSase_L_D1"/>
    <property type="match status" value="2"/>
</dbReference>
<dbReference type="InterPro" id="IPR036897">
    <property type="entry name" value="CarbamoylP_synth_lsu_oligo_sf"/>
</dbReference>
<comment type="catalytic activity">
    <reaction evidence="15 17">
        <text>hydrogencarbonate + L-glutamine + 2 ATP + H2O = carbamoyl phosphate + L-glutamate + 2 ADP + phosphate + 2 H(+)</text>
        <dbReference type="Rhea" id="RHEA:18633"/>
        <dbReference type="ChEBI" id="CHEBI:15377"/>
        <dbReference type="ChEBI" id="CHEBI:15378"/>
        <dbReference type="ChEBI" id="CHEBI:17544"/>
        <dbReference type="ChEBI" id="CHEBI:29985"/>
        <dbReference type="ChEBI" id="CHEBI:30616"/>
        <dbReference type="ChEBI" id="CHEBI:43474"/>
        <dbReference type="ChEBI" id="CHEBI:58228"/>
        <dbReference type="ChEBI" id="CHEBI:58359"/>
        <dbReference type="ChEBI" id="CHEBI:456216"/>
        <dbReference type="EC" id="6.3.5.5"/>
    </reaction>
</comment>
<gene>
    <name evidence="17" type="primary">carB</name>
    <name evidence="20" type="ORF">DT065_05060</name>
</gene>
<dbReference type="GO" id="GO:0004087">
    <property type="term" value="F:carbamoyl-phosphate synthase (ammonia) activity"/>
    <property type="evidence" value="ECO:0007669"/>
    <property type="project" value="UniProtKB-EC"/>
</dbReference>
<evidence type="ECO:0000256" key="5">
    <source>
        <dbReference type="ARBA" id="ARBA00022598"/>
    </source>
</evidence>
<feature type="region of interest" description="Carbamoyl phosphate synthetic domain" evidence="17">
    <location>
        <begin position="539"/>
        <end position="921"/>
    </location>
</feature>
<feature type="binding site" evidence="17">
    <location>
        <position position="298"/>
    </location>
    <ligand>
        <name>ATP</name>
        <dbReference type="ChEBI" id="CHEBI:30616"/>
        <label>1</label>
    </ligand>
</feature>
<dbReference type="GO" id="GO:0046872">
    <property type="term" value="F:metal ion binding"/>
    <property type="evidence" value="ECO:0007669"/>
    <property type="project" value="UniProtKB-KW"/>
</dbReference>
<keyword evidence="5 17" id="KW-0436">Ligase</keyword>
<dbReference type="PROSITE" id="PS51855">
    <property type="entry name" value="MGS"/>
    <property type="match status" value="1"/>
</dbReference>
<evidence type="ECO:0000256" key="11">
    <source>
        <dbReference type="ARBA" id="ARBA00022842"/>
    </source>
</evidence>
<evidence type="ECO:0000256" key="6">
    <source>
        <dbReference type="ARBA" id="ARBA00022605"/>
    </source>
</evidence>
<dbReference type="GO" id="GO:0006526">
    <property type="term" value="P:L-arginine biosynthetic process"/>
    <property type="evidence" value="ECO:0007669"/>
    <property type="project" value="UniProtKB-UniRule"/>
</dbReference>
<feature type="binding site" evidence="17">
    <location>
        <position position="300"/>
    </location>
    <ligand>
        <name>Mn(2+)</name>
        <dbReference type="ChEBI" id="CHEBI:29035"/>
        <label>2</label>
    </ligand>
</feature>
<evidence type="ECO:0000313" key="21">
    <source>
        <dbReference type="Proteomes" id="UP000252100"/>
    </source>
</evidence>
<keyword evidence="12 17" id="KW-0665">Pyrimidine biosynthesis</keyword>
<feature type="binding site" evidence="17">
    <location>
        <position position="812"/>
    </location>
    <ligand>
        <name>Mg(2+)</name>
        <dbReference type="ChEBI" id="CHEBI:18420"/>
        <label>3</label>
    </ligand>
</feature>
<dbReference type="GO" id="GO:0006541">
    <property type="term" value="P:glutamine metabolic process"/>
    <property type="evidence" value="ECO:0007669"/>
    <property type="project" value="TreeGrafter"/>
</dbReference>
<feature type="binding site" evidence="17">
    <location>
        <position position="812"/>
    </location>
    <ligand>
        <name>ATP</name>
        <dbReference type="ChEBI" id="CHEBI:30616"/>
        <label>2</label>
    </ligand>
</feature>
<dbReference type="NCBIfam" id="NF009455">
    <property type="entry name" value="PRK12815.1"/>
    <property type="match status" value="1"/>
</dbReference>
<evidence type="ECO:0000256" key="17">
    <source>
        <dbReference type="HAMAP-Rule" id="MF_01210"/>
    </source>
</evidence>
<feature type="binding site" evidence="17">
    <location>
        <position position="210"/>
    </location>
    <ligand>
        <name>ATP</name>
        <dbReference type="ChEBI" id="CHEBI:30616"/>
        <label>1</label>
    </ligand>
</feature>
<dbReference type="PROSITE" id="PS00867">
    <property type="entry name" value="CPSASE_2"/>
    <property type="match status" value="2"/>
</dbReference>
<dbReference type="PROSITE" id="PS00866">
    <property type="entry name" value="CPSASE_1"/>
    <property type="match status" value="1"/>
</dbReference>
<dbReference type="HAMAP" id="MF_01210_B">
    <property type="entry name" value="CPSase_L_chain_B"/>
    <property type="match status" value="1"/>
</dbReference>
<feature type="binding site" evidence="17">
    <location>
        <position position="824"/>
    </location>
    <ligand>
        <name>Mg(2+)</name>
        <dbReference type="ChEBI" id="CHEBI:18420"/>
        <label>3</label>
    </ligand>
</feature>
<feature type="region of interest" description="Carboxyphosphate synthetic domain" evidence="17">
    <location>
        <begin position="1"/>
        <end position="393"/>
    </location>
</feature>
<feature type="binding site" evidence="17">
    <location>
        <position position="298"/>
    </location>
    <ligand>
        <name>Mn(2+)</name>
        <dbReference type="ChEBI" id="CHEBI:29035"/>
        <label>1</label>
    </ligand>
</feature>
<dbReference type="SUPFAM" id="SSF52440">
    <property type="entry name" value="PreATP-grasp domain"/>
    <property type="match status" value="2"/>
</dbReference>
<dbReference type="InterPro" id="IPR036914">
    <property type="entry name" value="MGS-like_dom_sf"/>
</dbReference>
<dbReference type="NCBIfam" id="TIGR01369">
    <property type="entry name" value="CPSaseII_lrg"/>
    <property type="match status" value="1"/>
</dbReference>
<dbReference type="InterPro" id="IPR013815">
    <property type="entry name" value="ATP_grasp_subdomain_1"/>
</dbReference>
<dbReference type="EC" id="6.3.5.5" evidence="17"/>
<dbReference type="AlphaFoldDB" id="A0A345BWX1"/>
<feature type="binding site" evidence="17">
    <location>
        <position position="129"/>
    </location>
    <ligand>
        <name>ATP</name>
        <dbReference type="ChEBI" id="CHEBI:30616"/>
        <label>1</label>
    </ligand>
</feature>
<comment type="pathway">
    <text evidence="2 17">Amino-acid biosynthesis; L-arginine biosynthesis; carbamoyl phosphate from bicarbonate: step 1/1.</text>
</comment>
<proteinExistence type="inferred from homology"/>
<evidence type="ECO:0000256" key="4">
    <source>
        <dbReference type="ARBA" id="ARBA00022571"/>
    </source>
</evidence>
<comment type="cofactor">
    <cofactor evidence="1">
        <name>Mn(2+)</name>
        <dbReference type="ChEBI" id="CHEBI:29035"/>
    </cofactor>
</comment>
<dbReference type="NCBIfam" id="NF003671">
    <property type="entry name" value="PRK05294.1"/>
    <property type="match status" value="1"/>
</dbReference>
<feature type="binding site" evidence="17">
    <location>
        <position position="744"/>
    </location>
    <ligand>
        <name>ATP</name>
        <dbReference type="ChEBI" id="CHEBI:30616"/>
        <label>2</label>
    </ligand>
</feature>
<dbReference type="EMBL" id="CP031092">
    <property type="protein sequence ID" value="AXF55452.1"/>
    <property type="molecule type" value="Genomic_DNA"/>
</dbReference>
<sequence>MPKRSDIKKVLVLGSGPIIIGQAAEFDYSGTQACQALKEEGYETVLINSNPATIMTDTTMADSVYIEPLTFEFVTRIIRQERPDGLIATMGGQTGLNLAMDLHTEGVLNQFGVELLGTDLEAIREAEDRDAFRSLMYTLGQPVPASDIVHTLEEGEAFLKTIGLPVIVRPAYTLGGTGGGLVDTWEQFRDILETGLANSPVHQCLVEKSIAGMKEMEYEVVRDANDDAIIVCDMENIDPVGIHTGDSIVVAPSQTLKDGDHQRLRDASLTIVRALGIEGGCNVQFAQAPDRDDYYVIEVNPRVSRSSALASKATGYPIAKVAAKIAVGYHLEELRSNVEPSLDYIVTKIPRWPFDKFASANRKLGTQMKATGEVMAIGRTFGESLLKGIRSLDTKENHLLVDDFRKLSDEDLTHKLKVADDERLYALGEGFRRGYSVEDIHALTAIDRFFLFHMATLVHLHQQLTEHKWQQATLEEAKSSGFSDEQIAKLWDVSEAEIRHFRKEKGIKPAFKMVDTFTSEDETQMPYFYSTYEEENESKPSAKPSVLVLGSGPIRIGQGVEFDYATVHTVWAIQEAGYESIIMNNNPETVSTDFTISDKLYFEPLTVEEVLNVVDIERPEGVVVQFGGQTAINLAEPLAEAGVPMLGTSLEDMDRAEDRDKFEQALKQLDIPMPPGKTASSVEGAVDAAATLGYPVLVRPSYVLGGRAMEIVANEEELKHYMAEAVHVHAEHPVLIDRYFFGKEIEVDAISDGENVFIPGMMEHIERAGVHSGDSIAVYPPQTLSEQVKAKVIDQTEKLAKGLNIIGLLNIQFVLYENDVFVIEVNPRASRTVPFLSKMTGVPMAQIATHVILGQTLPELGYRARIQPEPDRVAVKAPVFSFTKLRRVDIHLGPEMKSTGEVLGRDLTLEKALYKGLVASGMNIPREGQVLFTIADKDKEEAIKLAARYERLGFQVMATAGTAAYFNERGIHAESVHKIGDGSPNIVERIRSGGAQLVINTLTKGKQPARDGFRIRREAVEHEIVCLTSMDTAFALLHVLEMMSFAAEPVPALQGVSGKKKVQA</sequence>
<dbReference type="InterPro" id="IPR016185">
    <property type="entry name" value="PreATP-grasp_dom_sf"/>
</dbReference>
<evidence type="ECO:0000313" key="20">
    <source>
        <dbReference type="EMBL" id="AXF55452.1"/>
    </source>
</evidence>
<keyword evidence="13" id="KW-0464">Manganese</keyword>
<dbReference type="Gene3D" id="3.30.470.20">
    <property type="entry name" value="ATP-grasp fold, B domain"/>
    <property type="match status" value="2"/>
</dbReference>
<dbReference type="SMART" id="SM01209">
    <property type="entry name" value="GARS_A"/>
    <property type="match status" value="1"/>
</dbReference>
<dbReference type="Pfam" id="PF02787">
    <property type="entry name" value="CPSase_L_D3"/>
    <property type="match status" value="1"/>
</dbReference>
<feature type="binding site" evidence="17">
    <location>
        <position position="771"/>
    </location>
    <ligand>
        <name>ATP</name>
        <dbReference type="ChEBI" id="CHEBI:30616"/>
        <label>2</label>
    </ligand>
</feature>
<dbReference type="UniPathway" id="UPA00070">
    <property type="reaction ID" value="UER00115"/>
</dbReference>
<feature type="binding site" evidence="17">
    <location>
        <position position="175"/>
    </location>
    <ligand>
        <name>ATP</name>
        <dbReference type="ChEBI" id="CHEBI:30616"/>
        <label>1</label>
    </ligand>
</feature>
<dbReference type="Pfam" id="PF02142">
    <property type="entry name" value="MGS"/>
    <property type="match status" value="1"/>
</dbReference>
<feature type="binding site" evidence="17">
    <location>
        <position position="812"/>
    </location>
    <ligand>
        <name>Mn(2+)</name>
        <dbReference type="ChEBI" id="CHEBI:29035"/>
        <label>3</label>
    </ligand>
</feature>
<evidence type="ECO:0000256" key="7">
    <source>
        <dbReference type="ARBA" id="ARBA00022723"/>
    </source>
</evidence>
<dbReference type="FunFam" id="3.30.1490.20:FF:000001">
    <property type="entry name" value="Carbamoyl-phosphate synthase large chain"/>
    <property type="match status" value="1"/>
</dbReference>
<dbReference type="GO" id="GO:0005737">
    <property type="term" value="C:cytoplasm"/>
    <property type="evidence" value="ECO:0007669"/>
    <property type="project" value="TreeGrafter"/>
</dbReference>
<feature type="domain" description="ATP-grasp" evidence="18">
    <location>
        <begin position="663"/>
        <end position="853"/>
    </location>
</feature>
<evidence type="ECO:0000256" key="13">
    <source>
        <dbReference type="ARBA" id="ARBA00023211"/>
    </source>
</evidence>